<proteinExistence type="predicted"/>
<dbReference type="PANTHER" id="PTHR32100">
    <property type="entry name" value="OMEGA-6 FATTY ACID DESATURASE, CHLOROPLASTIC"/>
    <property type="match status" value="1"/>
</dbReference>
<evidence type="ECO:0000259" key="3">
    <source>
        <dbReference type="Pfam" id="PF00487"/>
    </source>
</evidence>
<feature type="transmembrane region" description="Helical" evidence="2">
    <location>
        <begin position="123"/>
        <end position="144"/>
    </location>
</feature>
<feature type="domain" description="Fatty acid desaturase" evidence="3">
    <location>
        <begin position="126"/>
        <end position="408"/>
    </location>
</feature>
<keyword evidence="5" id="KW-1185">Reference proteome</keyword>
<feature type="region of interest" description="Disordered" evidence="1">
    <location>
        <begin position="446"/>
        <end position="467"/>
    </location>
</feature>
<dbReference type="EMBL" id="AVOT02037754">
    <property type="protein sequence ID" value="MBW0532478.1"/>
    <property type="molecule type" value="Genomic_DNA"/>
</dbReference>
<dbReference type="InterPro" id="IPR005804">
    <property type="entry name" value="FA_desaturase_dom"/>
</dbReference>
<evidence type="ECO:0000256" key="1">
    <source>
        <dbReference type="SAM" id="MobiDB-lite"/>
    </source>
</evidence>
<evidence type="ECO:0000256" key="2">
    <source>
        <dbReference type="SAM" id="Phobius"/>
    </source>
</evidence>
<protein>
    <recommendedName>
        <fullName evidence="3">Fatty acid desaturase domain-containing protein</fullName>
    </recommendedName>
</protein>
<evidence type="ECO:0000313" key="4">
    <source>
        <dbReference type="EMBL" id="MBW0532478.1"/>
    </source>
</evidence>
<dbReference type="Pfam" id="PF00487">
    <property type="entry name" value="FA_desaturase"/>
    <property type="match status" value="1"/>
</dbReference>
<accession>A0A9Q3I8X5</accession>
<organism evidence="4 5">
    <name type="scientific">Austropuccinia psidii MF-1</name>
    <dbReference type="NCBI Taxonomy" id="1389203"/>
    <lineage>
        <taxon>Eukaryota</taxon>
        <taxon>Fungi</taxon>
        <taxon>Dikarya</taxon>
        <taxon>Basidiomycota</taxon>
        <taxon>Pucciniomycotina</taxon>
        <taxon>Pucciniomycetes</taxon>
        <taxon>Pucciniales</taxon>
        <taxon>Sphaerophragmiaceae</taxon>
        <taxon>Austropuccinia</taxon>
    </lineage>
</organism>
<dbReference type="AlphaFoldDB" id="A0A9Q3I8X5"/>
<gene>
    <name evidence="4" type="ORF">O181_072193</name>
</gene>
<feature type="transmembrane region" description="Helical" evidence="2">
    <location>
        <begin position="290"/>
        <end position="309"/>
    </location>
</feature>
<feature type="compositionally biased region" description="Polar residues" evidence="1">
    <location>
        <begin position="450"/>
        <end position="461"/>
    </location>
</feature>
<feature type="transmembrane region" description="Helical" evidence="2">
    <location>
        <begin position="81"/>
        <end position="103"/>
    </location>
</feature>
<evidence type="ECO:0000313" key="5">
    <source>
        <dbReference type="Proteomes" id="UP000765509"/>
    </source>
</evidence>
<keyword evidence="2" id="KW-0812">Transmembrane</keyword>
<dbReference type="InterPro" id="IPR012171">
    <property type="entry name" value="Fatty_acid_desaturase"/>
</dbReference>
<dbReference type="Proteomes" id="UP000765509">
    <property type="component" value="Unassembled WGS sequence"/>
</dbReference>
<comment type="caution">
    <text evidence="4">The sequence shown here is derived from an EMBL/GenBank/DDBJ whole genome shotgun (WGS) entry which is preliminary data.</text>
</comment>
<keyword evidence="2" id="KW-0472">Membrane</keyword>
<dbReference type="OrthoDB" id="1461976at2759"/>
<keyword evidence="2" id="KW-1133">Transmembrane helix</keyword>
<dbReference type="GO" id="GO:0006629">
    <property type="term" value="P:lipid metabolic process"/>
    <property type="evidence" value="ECO:0007669"/>
    <property type="project" value="InterPro"/>
</dbReference>
<sequence length="467" mass="53221">MSNLIRQRINNKSKNFTSDPPPIIILIQSNSSSSASDDDIDHSKSNHSIPIFNPPNFTMKELLGCIPAHCFERSAWKSSLYLIWDSFLSLTLIYCASHINSVFNHSNKILKNLNPNILALFRFLAWSTYAYFSSLVWTGIWVIAHECGHQAFSTSKILNSTIGWILHSLLLVPHFSWKISHAHHHAANGHMTRDQVFIPKTRSQRGLPPLPINASKAERDGTLPASFYQKIDNSLEDAPIKNLFSLFLQQLFGWPAYFLTNASGQPDYPSWTNHFNPNAIIFHPRHRSQVLISGLGVALAMTGLIFFAYKTSFGTLFRFYIVPYLWVNNWLALVTYLQHTDPQLPHYREGAFNFQRGVLCTIDRQIHGFMFHGIAETHMVHHLCSKIPHYHAWEATESLKAKLGPHYPQADGNYWKNLWKSLTQCRFVEDEGDILFYKNAKGQASRRIKNSTTNGSDSGINADNPLL</sequence>
<name>A0A9Q3I8X5_9BASI</name>
<dbReference type="GO" id="GO:0016491">
    <property type="term" value="F:oxidoreductase activity"/>
    <property type="evidence" value="ECO:0007669"/>
    <property type="project" value="InterPro"/>
</dbReference>
<dbReference type="CDD" id="cd03507">
    <property type="entry name" value="Delta12-FADS-like"/>
    <property type="match status" value="1"/>
</dbReference>
<reference evidence="4" key="1">
    <citation type="submission" date="2021-03" db="EMBL/GenBank/DDBJ databases">
        <title>Draft genome sequence of rust myrtle Austropuccinia psidii MF-1, a brazilian biotype.</title>
        <authorList>
            <person name="Quecine M.C."/>
            <person name="Pachon D.M.R."/>
            <person name="Bonatelli M.L."/>
            <person name="Correr F.H."/>
            <person name="Franceschini L.M."/>
            <person name="Leite T.F."/>
            <person name="Margarido G.R.A."/>
            <person name="Almeida C.A."/>
            <person name="Ferrarezi J.A."/>
            <person name="Labate C.A."/>
        </authorList>
    </citation>
    <scope>NUCLEOTIDE SEQUENCE</scope>
    <source>
        <strain evidence="4">MF-1</strain>
    </source>
</reference>